<evidence type="ECO:0000259" key="4">
    <source>
        <dbReference type="Pfam" id="PF14226"/>
    </source>
</evidence>
<protein>
    <recommendedName>
        <fullName evidence="4">Non-haem dioxygenase N-terminal domain-containing protein</fullName>
    </recommendedName>
</protein>
<keyword evidence="1" id="KW-0479">Metal-binding</keyword>
<dbReference type="PANTHER" id="PTHR10209:SF885">
    <property type="entry name" value="2OG-FE(II) OXYGENASE FAMILY, PUTATIVE (AFU_ORTHOLOGUE AFUA_2G00750)-RELATED"/>
    <property type="match status" value="1"/>
</dbReference>
<reference evidence="5 6" key="1">
    <citation type="journal article" date="2017" name="Front. Genet.">
        <title>Draft sequencing of the heterozygous diploid genome of Satsuma (Citrus unshiu Marc.) using a hybrid assembly approach.</title>
        <authorList>
            <person name="Shimizu T."/>
            <person name="Tanizawa Y."/>
            <person name="Mochizuki T."/>
            <person name="Nagasaki H."/>
            <person name="Yoshioka T."/>
            <person name="Toyoda A."/>
            <person name="Fujiyama A."/>
            <person name="Kaminuma E."/>
            <person name="Nakamura Y."/>
        </authorList>
    </citation>
    <scope>NUCLEOTIDE SEQUENCE [LARGE SCALE GENOMIC DNA]</scope>
    <source>
        <strain evidence="6">cv. Miyagawa wase</strain>
    </source>
</reference>
<dbReference type="GO" id="GO:0016491">
    <property type="term" value="F:oxidoreductase activity"/>
    <property type="evidence" value="ECO:0007669"/>
    <property type="project" value="UniProtKB-KW"/>
</dbReference>
<dbReference type="InterPro" id="IPR027443">
    <property type="entry name" value="IPNS-like_sf"/>
</dbReference>
<dbReference type="SUPFAM" id="SSF51197">
    <property type="entry name" value="Clavaminate synthase-like"/>
    <property type="match status" value="1"/>
</dbReference>
<feature type="domain" description="Non-haem dioxygenase N-terminal" evidence="4">
    <location>
        <begin position="26"/>
        <end position="91"/>
    </location>
</feature>
<proteinExistence type="predicted"/>
<dbReference type="Gene3D" id="2.60.120.330">
    <property type="entry name" value="B-lactam Antibiotic, Isopenicillin N Synthase, Chain"/>
    <property type="match status" value="1"/>
</dbReference>
<evidence type="ECO:0000256" key="3">
    <source>
        <dbReference type="ARBA" id="ARBA00023004"/>
    </source>
</evidence>
<evidence type="ECO:0000256" key="2">
    <source>
        <dbReference type="ARBA" id="ARBA00023002"/>
    </source>
</evidence>
<accession>A0A2H5PHK9</accession>
<dbReference type="InterPro" id="IPR026992">
    <property type="entry name" value="DIOX_N"/>
</dbReference>
<comment type="caution">
    <text evidence="5">The sequence shown here is derived from an EMBL/GenBank/DDBJ whole genome shotgun (WGS) entry which is preliminary data.</text>
</comment>
<evidence type="ECO:0000313" key="5">
    <source>
        <dbReference type="EMBL" id="GAY51846.1"/>
    </source>
</evidence>
<keyword evidence="6" id="KW-1185">Reference proteome</keyword>
<sequence>MGEVDEAFVQALEHRPKLSVTEAEGIPLIDLSALSAANTNIKNPDSTIRDLVVDIGNACKNWGFFQVINHGVPSDKRRSLENMARKFFEQAVGGEEEGERDGREERYVKSMLNKWKNLHTVDGIMRPELGLHQDSFMASSKIKPPLLD</sequence>
<dbReference type="Pfam" id="PF14226">
    <property type="entry name" value="DIOX_N"/>
    <property type="match status" value="1"/>
</dbReference>
<evidence type="ECO:0000313" key="6">
    <source>
        <dbReference type="Proteomes" id="UP000236630"/>
    </source>
</evidence>
<organism evidence="5 6">
    <name type="scientific">Citrus unshiu</name>
    <name type="common">Satsuma mandarin</name>
    <name type="synonym">Citrus nobilis var. unshiu</name>
    <dbReference type="NCBI Taxonomy" id="55188"/>
    <lineage>
        <taxon>Eukaryota</taxon>
        <taxon>Viridiplantae</taxon>
        <taxon>Streptophyta</taxon>
        <taxon>Embryophyta</taxon>
        <taxon>Tracheophyta</taxon>
        <taxon>Spermatophyta</taxon>
        <taxon>Magnoliopsida</taxon>
        <taxon>eudicotyledons</taxon>
        <taxon>Gunneridae</taxon>
        <taxon>Pentapetalae</taxon>
        <taxon>rosids</taxon>
        <taxon>malvids</taxon>
        <taxon>Sapindales</taxon>
        <taxon>Rutaceae</taxon>
        <taxon>Aurantioideae</taxon>
        <taxon>Citrus</taxon>
    </lineage>
</organism>
<name>A0A2H5PHK9_CITUN</name>
<dbReference type="PANTHER" id="PTHR10209">
    <property type="entry name" value="OXIDOREDUCTASE, 2OG-FE II OXYGENASE FAMILY PROTEIN"/>
    <property type="match status" value="1"/>
</dbReference>
<keyword evidence="2" id="KW-0560">Oxidoreductase</keyword>
<dbReference type="GO" id="GO:0046872">
    <property type="term" value="F:metal ion binding"/>
    <property type="evidence" value="ECO:0007669"/>
    <property type="project" value="UniProtKB-KW"/>
</dbReference>
<dbReference type="STRING" id="55188.A0A2H5PHK9"/>
<dbReference type="AlphaFoldDB" id="A0A2H5PHK9"/>
<gene>
    <name evidence="5" type="ORF">CUMW_137420</name>
</gene>
<dbReference type="Proteomes" id="UP000236630">
    <property type="component" value="Unassembled WGS sequence"/>
</dbReference>
<evidence type="ECO:0000256" key="1">
    <source>
        <dbReference type="ARBA" id="ARBA00022723"/>
    </source>
</evidence>
<keyword evidence="3" id="KW-0408">Iron</keyword>
<dbReference type="EMBL" id="BDQV01000075">
    <property type="protein sequence ID" value="GAY51846.1"/>
    <property type="molecule type" value="Genomic_DNA"/>
</dbReference>